<reference evidence="7" key="1">
    <citation type="submission" date="2016-06" db="EMBL/GenBank/DDBJ databases">
        <title>Identification of putative biosynthetic pathways for the production of bioactive secondary metabolites by the marine actinomycete Kocuria kristinae RUTW2-3.</title>
        <authorList>
            <person name="Waterworth S.C."/>
            <person name="Walmsley T.A."/>
            <person name="Matongo T."/>
            <person name="Davies-Coleman M.T."/>
            <person name="Dorrington R.A."/>
        </authorList>
    </citation>
    <scope>NUCLEOTIDE SEQUENCE [LARGE SCALE GENOMIC DNA]</scope>
    <source>
        <strain evidence="7">RUTW2-3</strain>
    </source>
</reference>
<feature type="transmembrane region" description="Helical" evidence="6">
    <location>
        <begin position="223"/>
        <end position="241"/>
    </location>
</feature>
<feature type="transmembrane region" description="Helical" evidence="6">
    <location>
        <begin position="302"/>
        <end position="327"/>
    </location>
</feature>
<proteinExistence type="predicted"/>
<evidence type="ECO:0000256" key="6">
    <source>
        <dbReference type="SAM" id="Phobius"/>
    </source>
</evidence>
<gene>
    <name evidence="7" type="ORF">AN277_0206515</name>
</gene>
<feature type="transmembrane region" description="Helical" evidence="6">
    <location>
        <begin position="635"/>
        <end position="655"/>
    </location>
</feature>
<feature type="region of interest" description="Disordered" evidence="5">
    <location>
        <begin position="742"/>
        <end position="771"/>
    </location>
</feature>
<dbReference type="RefSeq" id="WP_064725436.1">
    <property type="nucleotide sequence ID" value="NZ_CP113782.1"/>
</dbReference>
<protein>
    <recommendedName>
        <fullName evidence="9">ABC-2 family transporter protein</fullName>
    </recommendedName>
</protein>
<evidence type="ECO:0000256" key="5">
    <source>
        <dbReference type="SAM" id="MobiDB-lite"/>
    </source>
</evidence>
<evidence type="ECO:0000256" key="2">
    <source>
        <dbReference type="ARBA" id="ARBA00022692"/>
    </source>
</evidence>
<evidence type="ECO:0000256" key="3">
    <source>
        <dbReference type="ARBA" id="ARBA00022989"/>
    </source>
</evidence>
<comment type="caution">
    <text evidence="7">The sequence shown here is derived from an EMBL/GenBank/DDBJ whole genome shotgun (WGS) entry which is preliminary data.</text>
</comment>
<dbReference type="EMBL" id="LJBJ02000011">
    <property type="protein sequence ID" value="OAX51832.1"/>
    <property type="molecule type" value="Genomic_DNA"/>
</dbReference>
<dbReference type="PANTHER" id="PTHR43077">
    <property type="entry name" value="TRANSPORT PERMEASE YVFS-RELATED"/>
    <property type="match status" value="1"/>
</dbReference>
<dbReference type="InterPro" id="IPR051328">
    <property type="entry name" value="T7SS_ABC-Transporter"/>
</dbReference>
<comment type="subcellular location">
    <subcellularLocation>
        <location evidence="1">Membrane</location>
        <topology evidence="1">Multi-pass membrane protein</topology>
    </subcellularLocation>
</comment>
<feature type="transmembrane region" description="Helical" evidence="6">
    <location>
        <begin position="248"/>
        <end position="266"/>
    </location>
</feature>
<feature type="transmembrane region" description="Helical" evidence="6">
    <location>
        <begin position="605"/>
        <end position="628"/>
    </location>
</feature>
<keyword evidence="2 6" id="KW-0812">Transmembrane</keyword>
<feature type="transmembrane region" description="Helical" evidence="6">
    <location>
        <begin position="576"/>
        <end position="599"/>
    </location>
</feature>
<feature type="region of interest" description="Disordered" evidence="5">
    <location>
        <begin position="338"/>
        <end position="365"/>
    </location>
</feature>
<feature type="transmembrane region" description="Helical" evidence="6">
    <location>
        <begin position="402"/>
        <end position="421"/>
    </location>
</feature>
<evidence type="ECO:0000256" key="1">
    <source>
        <dbReference type="ARBA" id="ARBA00004141"/>
    </source>
</evidence>
<keyword evidence="4 6" id="KW-0472">Membrane</keyword>
<evidence type="ECO:0000256" key="4">
    <source>
        <dbReference type="ARBA" id="ARBA00023136"/>
    </source>
</evidence>
<feature type="transmembrane region" description="Helical" evidence="6">
    <location>
        <begin position="160"/>
        <end position="182"/>
    </location>
</feature>
<evidence type="ECO:0008006" key="9">
    <source>
        <dbReference type="Google" id="ProtNLM"/>
    </source>
</evidence>
<feature type="transmembrane region" description="Helical" evidence="6">
    <location>
        <begin position="194"/>
        <end position="217"/>
    </location>
</feature>
<name>A0A199NSE0_9MICC</name>
<feature type="transmembrane region" description="Helical" evidence="6">
    <location>
        <begin position="543"/>
        <end position="564"/>
    </location>
</feature>
<evidence type="ECO:0000313" key="7">
    <source>
        <dbReference type="EMBL" id="OAX51832.1"/>
    </source>
</evidence>
<evidence type="ECO:0000313" key="8">
    <source>
        <dbReference type="Proteomes" id="UP000053171"/>
    </source>
</evidence>
<accession>A0A199NSE0</accession>
<dbReference type="AlphaFoldDB" id="A0A199NSE0"/>
<sequence length="771" mass="82287">MAARLSTGTLKRQAGRILKFSIVLPLFMTVMFPLIYGFSMHAPTPHHLKVAVVAQDASAEHLVDRLDAAAGDSYDVSAVDSAEEAKRQIEALQVRAAWDPQTNTEYVASMGSTSATQFAESYIAKIAPKVLVELGKAESAEQAPAPTVQDLVPPPGGDGLGLSLLFMGLPVMMAGFMTATGLRSNLAQLSARVAISIMAVLALAYATLATFVGYSVYSAFQVHALPIFLLMAFASFTVMLFHTGGMRVIGLYMALPTIFLLVLLGVPSSGAGMATELVPPVVAALHPWLPTPALLDALRKLLYFPTASLAGNVITLLLWFFLALALLGASFLRRPRPTDADAVPAEKDEQEAVADTPGTRAEGRAREQLRAAVASTRGFRGFFGSRRVVSDEQMQNRRGLHAAIRLPMFFAIAMPLMYLGLVHHPAPNGMVLDVVADGAQGTSIAKTLEQLPAYEVHRVDSAEQARQDMLHGRARGAFVPAADAAEVPGAEAGKGPVVLVASGTGIQAESVVTTVFAAVSGEVSPQTVDLAPTHANDRFGMSMMYLGLGGIVGSNIAGMMIGLVGRGWSWYRRLAWVLGVAAANTGLQYLISVHVVRFLPADVDWTVWPILFLMSVSIQIFAVGGALLIRNDVMIWLIGVFIMCGVPASGLLLPLDMAPDRYQILHHLVPSAVALGAIRSRVYLPEAPVASAVLTELIWLAAALLVYLWGCLHVRRLRRRDEAAAAREAHQFDDAEAGEFEGAVLSGSPGPQTRQLQVVRAAAREAARSRS</sequence>
<organism evidence="7 8">
    <name type="scientific">Rothia kristinae</name>
    <dbReference type="NCBI Taxonomy" id="37923"/>
    <lineage>
        <taxon>Bacteria</taxon>
        <taxon>Bacillati</taxon>
        <taxon>Actinomycetota</taxon>
        <taxon>Actinomycetes</taxon>
        <taxon>Micrococcales</taxon>
        <taxon>Micrococcaceae</taxon>
        <taxon>Rothia</taxon>
    </lineage>
</organism>
<dbReference type="PANTHER" id="PTHR43077:SF10">
    <property type="entry name" value="TRANSPORT PERMEASE PROTEIN"/>
    <property type="match status" value="1"/>
</dbReference>
<keyword evidence="3 6" id="KW-1133">Transmembrane helix</keyword>
<dbReference type="Proteomes" id="UP000053171">
    <property type="component" value="Unassembled WGS sequence"/>
</dbReference>
<feature type="transmembrane region" description="Helical" evidence="6">
    <location>
        <begin position="689"/>
        <end position="710"/>
    </location>
</feature>
<keyword evidence="8" id="KW-1185">Reference proteome</keyword>
<feature type="compositionally biased region" description="Basic and acidic residues" evidence="5">
    <location>
        <begin position="762"/>
        <end position="771"/>
    </location>
</feature>
<dbReference type="GO" id="GO:0016020">
    <property type="term" value="C:membrane"/>
    <property type="evidence" value="ECO:0007669"/>
    <property type="project" value="UniProtKB-SubCell"/>
</dbReference>
<feature type="compositionally biased region" description="Basic and acidic residues" evidence="5">
    <location>
        <begin position="338"/>
        <end position="347"/>
    </location>
</feature>
<feature type="transmembrane region" description="Helical" evidence="6">
    <location>
        <begin position="20"/>
        <end position="39"/>
    </location>
</feature>